<evidence type="ECO:0000256" key="1">
    <source>
        <dbReference type="SAM" id="SignalP"/>
    </source>
</evidence>
<reference evidence="4" key="1">
    <citation type="journal article" date="2014" name="Proc. Natl. Acad. Sci. U.S.A.">
        <title>Extensive sampling of basidiomycete genomes demonstrates inadequacy of the white-rot/brown-rot paradigm for wood decay fungi.</title>
        <authorList>
            <person name="Riley R."/>
            <person name="Salamov A.A."/>
            <person name="Brown D.W."/>
            <person name="Nagy L.G."/>
            <person name="Floudas D."/>
            <person name="Held B.W."/>
            <person name="Levasseur A."/>
            <person name="Lombard V."/>
            <person name="Morin E."/>
            <person name="Otillar R."/>
            <person name="Lindquist E.A."/>
            <person name="Sun H."/>
            <person name="LaButti K.M."/>
            <person name="Schmutz J."/>
            <person name="Jabbour D."/>
            <person name="Luo H."/>
            <person name="Baker S.E."/>
            <person name="Pisabarro A.G."/>
            <person name="Walton J.D."/>
            <person name="Blanchette R.A."/>
            <person name="Henrissat B."/>
            <person name="Martin F."/>
            <person name="Cullen D."/>
            <person name="Hibbett D.S."/>
            <person name="Grigoriev I.V."/>
        </authorList>
    </citation>
    <scope>NUCLEOTIDE SEQUENCE [LARGE SCALE GENOMIC DNA]</scope>
    <source>
        <strain evidence="4">PC15</strain>
    </source>
</reference>
<accession>A0A067NNM7</accession>
<sequence length="179" mass="19292">MAFNALSLVLCFISLFVVAGASFPHGLGDFKPHRRAAPQASIWLATHNAVREEHGAQPLSWSPFLAAKAQEWASQCEFRNTQGVLSSTPYGENIVAGTGAFPIYAAVGQFTKDASSYNPQFPNYSHFTQVVWKSTTELGCATAQCDGIFDARLGKATLHVCLYNPVGNVVGEAPENVQL</sequence>
<feature type="signal peptide" evidence="1">
    <location>
        <begin position="1"/>
        <end position="21"/>
    </location>
</feature>
<evidence type="ECO:0000313" key="4">
    <source>
        <dbReference type="Proteomes" id="UP000027073"/>
    </source>
</evidence>
<gene>
    <name evidence="3" type="ORF">PLEOSDRAFT_1089150</name>
</gene>
<dbReference type="Proteomes" id="UP000027073">
    <property type="component" value="Unassembled WGS sequence"/>
</dbReference>
<dbReference type="HOGENOM" id="CLU_035730_6_3_1"/>
<protein>
    <recommendedName>
        <fullName evidence="2">SCP domain-containing protein</fullName>
    </recommendedName>
</protein>
<organism evidence="3 4">
    <name type="scientific">Pleurotus ostreatus (strain PC15)</name>
    <name type="common">Oyster mushroom</name>
    <dbReference type="NCBI Taxonomy" id="1137138"/>
    <lineage>
        <taxon>Eukaryota</taxon>
        <taxon>Fungi</taxon>
        <taxon>Dikarya</taxon>
        <taxon>Basidiomycota</taxon>
        <taxon>Agaricomycotina</taxon>
        <taxon>Agaricomycetes</taxon>
        <taxon>Agaricomycetidae</taxon>
        <taxon>Agaricales</taxon>
        <taxon>Pleurotineae</taxon>
        <taxon>Pleurotaceae</taxon>
        <taxon>Pleurotus</taxon>
    </lineage>
</organism>
<dbReference type="SUPFAM" id="SSF55797">
    <property type="entry name" value="PR-1-like"/>
    <property type="match status" value="1"/>
</dbReference>
<dbReference type="PRINTS" id="PR00837">
    <property type="entry name" value="V5TPXLIKE"/>
</dbReference>
<dbReference type="OrthoDB" id="337038at2759"/>
<dbReference type="PANTHER" id="PTHR10334">
    <property type="entry name" value="CYSTEINE-RICH SECRETORY PROTEIN-RELATED"/>
    <property type="match status" value="1"/>
</dbReference>
<keyword evidence="1" id="KW-0732">Signal</keyword>
<name>A0A067NNM7_PLEO1</name>
<dbReference type="AlphaFoldDB" id="A0A067NNM7"/>
<dbReference type="InParanoid" id="A0A067NNM7"/>
<proteinExistence type="predicted"/>
<dbReference type="VEuPathDB" id="FungiDB:PLEOSDRAFT_1089150"/>
<dbReference type="InterPro" id="IPR035940">
    <property type="entry name" value="CAP_sf"/>
</dbReference>
<feature type="chain" id="PRO_5001645896" description="SCP domain-containing protein" evidence="1">
    <location>
        <begin position="22"/>
        <end position="179"/>
    </location>
</feature>
<dbReference type="InterPro" id="IPR001283">
    <property type="entry name" value="CRISP-related"/>
</dbReference>
<dbReference type="STRING" id="1137138.A0A067NNM7"/>
<dbReference type="InterPro" id="IPR014044">
    <property type="entry name" value="CAP_dom"/>
</dbReference>
<dbReference type="EMBL" id="KL198007">
    <property type="protein sequence ID" value="KDQ29524.1"/>
    <property type="molecule type" value="Genomic_DNA"/>
</dbReference>
<feature type="domain" description="SCP" evidence="2">
    <location>
        <begin position="38"/>
        <end position="171"/>
    </location>
</feature>
<dbReference type="Pfam" id="PF00188">
    <property type="entry name" value="CAP"/>
    <property type="match status" value="1"/>
</dbReference>
<evidence type="ECO:0000259" key="2">
    <source>
        <dbReference type="SMART" id="SM00198"/>
    </source>
</evidence>
<evidence type="ECO:0000313" key="3">
    <source>
        <dbReference type="EMBL" id="KDQ29524.1"/>
    </source>
</evidence>
<dbReference type="Gene3D" id="3.40.33.10">
    <property type="entry name" value="CAP"/>
    <property type="match status" value="1"/>
</dbReference>
<dbReference type="SMART" id="SM00198">
    <property type="entry name" value="SCP"/>
    <property type="match status" value="1"/>
</dbReference>